<reference evidence="1" key="1">
    <citation type="submission" date="2018-02" db="EMBL/GenBank/DDBJ databases">
        <title>Rhizophora mucronata_Transcriptome.</title>
        <authorList>
            <person name="Meera S.P."/>
            <person name="Sreeshan A."/>
            <person name="Augustine A."/>
        </authorList>
    </citation>
    <scope>NUCLEOTIDE SEQUENCE</scope>
    <source>
        <tissue evidence="1">Leaf</tissue>
    </source>
</reference>
<evidence type="ECO:0000313" key="1">
    <source>
        <dbReference type="EMBL" id="MBX25263.1"/>
    </source>
</evidence>
<dbReference type="AlphaFoldDB" id="A0A2P2M4Y1"/>
<accession>A0A2P2M4Y1</accession>
<name>A0A2P2M4Y1_RHIMU</name>
<organism evidence="1">
    <name type="scientific">Rhizophora mucronata</name>
    <name type="common">Asiatic mangrove</name>
    <dbReference type="NCBI Taxonomy" id="61149"/>
    <lineage>
        <taxon>Eukaryota</taxon>
        <taxon>Viridiplantae</taxon>
        <taxon>Streptophyta</taxon>
        <taxon>Embryophyta</taxon>
        <taxon>Tracheophyta</taxon>
        <taxon>Spermatophyta</taxon>
        <taxon>Magnoliopsida</taxon>
        <taxon>eudicotyledons</taxon>
        <taxon>Gunneridae</taxon>
        <taxon>Pentapetalae</taxon>
        <taxon>rosids</taxon>
        <taxon>fabids</taxon>
        <taxon>Malpighiales</taxon>
        <taxon>Rhizophoraceae</taxon>
        <taxon>Rhizophora</taxon>
    </lineage>
</organism>
<dbReference type="EMBL" id="GGEC01044779">
    <property type="protein sequence ID" value="MBX25263.1"/>
    <property type="molecule type" value="Transcribed_RNA"/>
</dbReference>
<sequence length="20" mass="2249">MATNCLQLRIGKEMGRIVTN</sequence>
<proteinExistence type="predicted"/>
<protein>
    <submittedName>
        <fullName evidence="1">Uncharacterized protein</fullName>
    </submittedName>
</protein>